<dbReference type="Proteomes" id="UP001057375">
    <property type="component" value="Unassembled WGS sequence"/>
</dbReference>
<comment type="caution">
    <text evidence="2">The sequence shown here is derived from an EMBL/GenBank/DDBJ whole genome shotgun (WGS) entry which is preliminary data.</text>
</comment>
<dbReference type="InterPro" id="IPR000010">
    <property type="entry name" value="Cystatin_dom"/>
</dbReference>
<dbReference type="InterPro" id="IPR046350">
    <property type="entry name" value="Cystatin_sf"/>
</dbReference>
<organism evidence="2 3">
    <name type="scientific">Aduncisulcus paluster</name>
    <dbReference type="NCBI Taxonomy" id="2918883"/>
    <lineage>
        <taxon>Eukaryota</taxon>
        <taxon>Metamonada</taxon>
        <taxon>Carpediemonas-like organisms</taxon>
        <taxon>Aduncisulcus</taxon>
    </lineage>
</organism>
<name>A0ABQ5JTE6_9EUKA</name>
<dbReference type="SUPFAM" id="SSF54403">
    <property type="entry name" value="Cystatin/monellin"/>
    <property type="match status" value="1"/>
</dbReference>
<keyword evidence="3" id="KW-1185">Reference proteome</keyword>
<sequence>MYALFSKLEFKSAITSSIPMLCGGFTEFSDCTGNELALKICDEVKATFNAHPPSEEMKLVSVTPLKWKSQVVRGIKYVLDCNVEHTNGIKARVQYTVWCDIDKSIKLQMIDGQAFP</sequence>
<dbReference type="EMBL" id="BQXS01005588">
    <property type="protein sequence ID" value="GKT13092.1"/>
    <property type="molecule type" value="Genomic_DNA"/>
</dbReference>
<accession>A0ABQ5JTE6</accession>
<evidence type="ECO:0000313" key="2">
    <source>
        <dbReference type="EMBL" id="GKT13092.1"/>
    </source>
</evidence>
<evidence type="ECO:0000259" key="1">
    <source>
        <dbReference type="Pfam" id="PF00031"/>
    </source>
</evidence>
<proteinExistence type="predicted"/>
<evidence type="ECO:0000313" key="3">
    <source>
        <dbReference type="Proteomes" id="UP001057375"/>
    </source>
</evidence>
<feature type="domain" description="Cystatin" evidence="1">
    <location>
        <begin position="37"/>
        <end position="100"/>
    </location>
</feature>
<dbReference type="Pfam" id="PF00031">
    <property type="entry name" value="Cystatin"/>
    <property type="match status" value="1"/>
</dbReference>
<reference evidence="2" key="1">
    <citation type="submission" date="2022-03" db="EMBL/GenBank/DDBJ databases">
        <title>Draft genome sequence of Aduncisulcus paluster, a free-living microaerophilic Fornicata.</title>
        <authorList>
            <person name="Yuyama I."/>
            <person name="Kume K."/>
            <person name="Tamura T."/>
            <person name="Inagaki Y."/>
            <person name="Hashimoto T."/>
        </authorList>
    </citation>
    <scope>NUCLEOTIDE SEQUENCE</scope>
    <source>
        <strain evidence="2">NY0171</strain>
    </source>
</reference>
<dbReference type="Gene3D" id="3.10.450.10">
    <property type="match status" value="1"/>
</dbReference>
<gene>
    <name evidence="2" type="ORF">ADUPG1_003929</name>
</gene>
<protein>
    <recommendedName>
        <fullName evidence="1">Cystatin domain-containing protein</fullName>
    </recommendedName>
</protein>